<proteinExistence type="predicted"/>
<evidence type="ECO:0000313" key="2">
    <source>
        <dbReference type="EMBL" id="MDI5967957.1"/>
    </source>
</evidence>
<dbReference type="AlphaFoldDB" id="A0AA90H4D9"/>
<sequence>MNEEAGQGVRPPGATPHLLIESQGPGAGGAGFLRDARDLARLGHRVQLLLIQEGVGAAVGAAPWSAREAAAAGAEVLVDDFSLTQRGLCAAQLLPTARIVDMAEVSARLLEPDVRVVWH</sequence>
<reference evidence="2" key="1">
    <citation type="submission" date="2023-05" db="EMBL/GenBank/DDBJ databases">
        <title>Streptantibioticus silvisoli sp. nov., acidotolerant actinomycetes 1 from pine litter.</title>
        <authorList>
            <person name="Swiecimska M."/>
            <person name="Golinska P."/>
            <person name="Sangal V."/>
            <person name="Wachnowicz B."/>
            <person name="Goodfellow M."/>
        </authorList>
    </citation>
    <scope>NUCLEOTIDE SEQUENCE</scope>
    <source>
        <strain evidence="2">SL13</strain>
    </source>
</reference>
<evidence type="ECO:0008006" key="3">
    <source>
        <dbReference type="Google" id="ProtNLM"/>
    </source>
</evidence>
<accession>A0AA90H4D9</accession>
<comment type="caution">
    <text evidence="2">The sequence shown here is derived from an EMBL/GenBank/DDBJ whole genome shotgun (WGS) entry which is preliminary data.</text>
</comment>
<feature type="region of interest" description="Disordered" evidence="1">
    <location>
        <begin position="1"/>
        <end position="26"/>
    </location>
</feature>
<gene>
    <name evidence="2" type="ORF">POF50_001085</name>
</gene>
<dbReference type="Gene3D" id="3.40.1260.10">
    <property type="entry name" value="DsrEFH-like"/>
    <property type="match status" value="1"/>
</dbReference>
<dbReference type="InterPro" id="IPR027396">
    <property type="entry name" value="DsrEFH-like"/>
</dbReference>
<dbReference type="EMBL" id="JABXJJ020000001">
    <property type="protein sequence ID" value="MDI5967957.1"/>
    <property type="molecule type" value="Genomic_DNA"/>
</dbReference>
<protein>
    <recommendedName>
        <fullName evidence="3">DsrE family protein</fullName>
    </recommendedName>
</protein>
<name>A0AA90H4D9_9ACTN</name>
<dbReference type="RefSeq" id="WP_271317529.1">
    <property type="nucleotide sequence ID" value="NZ_JABXJJ020000001.1"/>
</dbReference>
<dbReference type="SUPFAM" id="SSF75169">
    <property type="entry name" value="DsrEFH-like"/>
    <property type="match status" value="1"/>
</dbReference>
<evidence type="ECO:0000256" key="1">
    <source>
        <dbReference type="SAM" id="MobiDB-lite"/>
    </source>
</evidence>
<organism evidence="2">
    <name type="scientific">Streptantibioticus silvisoli</name>
    <dbReference type="NCBI Taxonomy" id="2705255"/>
    <lineage>
        <taxon>Bacteria</taxon>
        <taxon>Bacillati</taxon>
        <taxon>Actinomycetota</taxon>
        <taxon>Actinomycetes</taxon>
        <taxon>Kitasatosporales</taxon>
        <taxon>Streptomycetaceae</taxon>
        <taxon>Streptantibioticus</taxon>
    </lineage>
</organism>